<dbReference type="Proteomes" id="UP000064243">
    <property type="component" value="Unassembled WGS sequence"/>
</dbReference>
<dbReference type="PATRIC" id="fig|36861.3.peg.73"/>
<dbReference type="EMBL" id="LDUG01000011">
    <property type="protein sequence ID" value="KVW98033.1"/>
    <property type="molecule type" value="Genomic_DNA"/>
</dbReference>
<name>A0A106BSV1_THIDE</name>
<dbReference type="Pfam" id="PF00899">
    <property type="entry name" value="ThiF"/>
    <property type="match status" value="1"/>
</dbReference>
<dbReference type="Gene3D" id="3.40.50.720">
    <property type="entry name" value="NAD(P)-binding Rossmann-like Domain"/>
    <property type="match status" value="1"/>
</dbReference>
<accession>A0A106BSV1</accession>
<dbReference type="PANTHER" id="PTHR43267:SF1">
    <property type="entry name" value="TRNA THREONYLCARBAMOYLADENOSINE DEHYDRATASE"/>
    <property type="match status" value="1"/>
</dbReference>
<evidence type="ECO:0000313" key="3">
    <source>
        <dbReference type="Proteomes" id="UP000064243"/>
    </source>
</evidence>
<dbReference type="OrthoDB" id="9804150at2"/>
<sequence length="268" mass="29211">MTDLFPSEHAIDFERRFGGVRRLYGTAAFERFQQSHVCVIGIGGVGAWTAEALARTAIGQLTLIDPDHLAESNINRQVHALTHELGKSKTLAMTQRIHAINPQCRMTGVEEFLTPENLAALLADRFDYVVDAIDSARAKAALIAHCRRNRIRLVCVGAAGGQTDPGRVQLADLARTTEDPLLSKVRARLRREHGFPRDPGKKFGVDCVYSTEPLTYPNAEGGVCYERPEDAHLHGLNCAGFGSSVCVTATFGLRAAAHVLNRLAAQSK</sequence>
<feature type="domain" description="THIF-type NAD/FAD binding fold" evidence="1">
    <location>
        <begin position="23"/>
        <end position="168"/>
    </location>
</feature>
<dbReference type="RefSeq" id="WP_059751887.1">
    <property type="nucleotide sequence ID" value="NZ_LDUG01000011.1"/>
</dbReference>
<keyword evidence="3" id="KW-1185">Reference proteome</keyword>
<proteinExistence type="predicted"/>
<dbReference type="SUPFAM" id="SSF69572">
    <property type="entry name" value="Activating enzymes of the ubiquitin-like proteins"/>
    <property type="match status" value="1"/>
</dbReference>
<dbReference type="PANTHER" id="PTHR43267">
    <property type="entry name" value="TRNA THREONYLCARBAMOYLADENOSINE DEHYDRATASE"/>
    <property type="match status" value="1"/>
</dbReference>
<dbReference type="InterPro" id="IPR000594">
    <property type="entry name" value="ThiF_NAD_FAD-bd"/>
</dbReference>
<comment type="caution">
    <text evidence="2">The sequence shown here is derived from an EMBL/GenBank/DDBJ whole genome shotgun (WGS) entry which is preliminary data.</text>
</comment>
<dbReference type="CDD" id="cd00755">
    <property type="entry name" value="YgdL_like"/>
    <property type="match status" value="1"/>
</dbReference>
<dbReference type="GO" id="GO:0061503">
    <property type="term" value="F:tRNA threonylcarbamoyladenosine dehydratase"/>
    <property type="evidence" value="ECO:0007669"/>
    <property type="project" value="TreeGrafter"/>
</dbReference>
<dbReference type="GO" id="GO:0061504">
    <property type="term" value="P:cyclic threonylcarbamoyladenosine biosynthetic process"/>
    <property type="evidence" value="ECO:0007669"/>
    <property type="project" value="TreeGrafter"/>
</dbReference>
<dbReference type="AlphaFoldDB" id="A0A106BSV1"/>
<organism evidence="2 3">
    <name type="scientific">Thiobacillus denitrificans</name>
    <dbReference type="NCBI Taxonomy" id="36861"/>
    <lineage>
        <taxon>Bacteria</taxon>
        <taxon>Pseudomonadati</taxon>
        <taxon>Pseudomonadota</taxon>
        <taxon>Betaproteobacteria</taxon>
        <taxon>Nitrosomonadales</taxon>
        <taxon>Thiobacillaceae</taxon>
        <taxon>Thiobacillus</taxon>
    </lineage>
</organism>
<evidence type="ECO:0000313" key="2">
    <source>
        <dbReference type="EMBL" id="KVW98033.1"/>
    </source>
</evidence>
<dbReference type="InterPro" id="IPR045886">
    <property type="entry name" value="ThiF/MoeB/HesA"/>
</dbReference>
<gene>
    <name evidence="2" type="ORF">ABW22_03160</name>
</gene>
<protein>
    <submittedName>
        <fullName evidence="2">Sulfur acceptor protein CsdL</fullName>
    </submittedName>
</protein>
<evidence type="ECO:0000259" key="1">
    <source>
        <dbReference type="Pfam" id="PF00899"/>
    </source>
</evidence>
<dbReference type="NCBIfam" id="NF011696">
    <property type="entry name" value="PRK15116.1"/>
    <property type="match status" value="1"/>
</dbReference>
<dbReference type="InterPro" id="IPR035985">
    <property type="entry name" value="Ubiquitin-activating_enz"/>
</dbReference>
<reference evidence="2 3" key="1">
    <citation type="journal article" date="2015" name="Appl. Environ. Microbiol.">
        <title>Aerobic and Anaerobic Thiosulfate Oxidation by a Cold-Adapted, Subglacial Chemoautotroph.</title>
        <authorList>
            <person name="Harrold Z.R."/>
            <person name="Skidmore M.L."/>
            <person name="Hamilton T.L."/>
            <person name="Desch L."/>
            <person name="Amada K."/>
            <person name="van Gelder W."/>
            <person name="Glover K."/>
            <person name="Roden E.E."/>
            <person name="Boyd E.S."/>
        </authorList>
    </citation>
    <scope>NUCLEOTIDE SEQUENCE [LARGE SCALE GENOMIC DNA]</scope>
    <source>
        <strain evidence="2 3">RG</strain>
    </source>
</reference>
<dbReference type="GO" id="GO:0008641">
    <property type="term" value="F:ubiquitin-like modifier activating enzyme activity"/>
    <property type="evidence" value="ECO:0007669"/>
    <property type="project" value="InterPro"/>
</dbReference>